<dbReference type="PANTHER" id="PTHR35301:SF3">
    <property type="entry name" value="CLE03 PROTEIN"/>
    <property type="match status" value="1"/>
</dbReference>
<feature type="compositionally biased region" description="Low complexity" evidence="1">
    <location>
        <begin position="37"/>
        <end position="46"/>
    </location>
</feature>
<dbReference type="AlphaFoldDB" id="A0A314XXM2"/>
<comment type="caution">
    <text evidence="3">The sequence shown here is derived from an EMBL/GenBank/DDBJ whole genome shotgun (WGS) entry which is preliminary data.</text>
</comment>
<name>A0A314XXM2_PRUYE</name>
<proteinExistence type="predicted"/>
<dbReference type="EMBL" id="PJQY01001973">
    <property type="protein sequence ID" value="PQP97566.1"/>
    <property type="molecule type" value="Genomic_DNA"/>
</dbReference>
<evidence type="ECO:0000256" key="1">
    <source>
        <dbReference type="SAM" id="MobiDB-lite"/>
    </source>
</evidence>
<feature type="chain" id="PRO_5016391654" evidence="2">
    <location>
        <begin position="29"/>
        <end position="122"/>
    </location>
</feature>
<sequence>MACNAKSSPTTLATVFFFLLMTFHISMARHHSFPIPSATSSSTSRSHGVGAIQKNVMELGTRRSSSHGARYSKADESTGESSRRRGLGFRVRPGRQPFPWQENMFNAGAHEVPSGPNPISNR</sequence>
<dbReference type="InterPro" id="IPR037495">
    <property type="entry name" value="CLE41/42/44"/>
</dbReference>
<feature type="region of interest" description="Disordered" evidence="1">
    <location>
        <begin position="33"/>
        <end position="122"/>
    </location>
</feature>
<evidence type="ECO:0000313" key="4">
    <source>
        <dbReference type="Proteomes" id="UP000250321"/>
    </source>
</evidence>
<dbReference type="GO" id="GO:0048046">
    <property type="term" value="C:apoplast"/>
    <property type="evidence" value="ECO:0007669"/>
    <property type="project" value="TreeGrafter"/>
</dbReference>
<dbReference type="GO" id="GO:0033612">
    <property type="term" value="F:receptor serine/threonine kinase binding"/>
    <property type="evidence" value="ECO:0007669"/>
    <property type="project" value="InterPro"/>
</dbReference>
<keyword evidence="4" id="KW-1185">Reference proteome</keyword>
<accession>A0A314XXM2</accession>
<keyword evidence="2" id="KW-0732">Signal</keyword>
<reference evidence="3 4" key="1">
    <citation type="submission" date="2018-02" db="EMBL/GenBank/DDBJ databases">
        <title>Draft genome of wild Prunus yedoensis var. nudiflora.</title>
        <authorList>
            <person name="Baek S."/>
            <person name="Kim J.-H."/>
            <person name="Choi K."/>
            <person name="Kim G.-B."/>
            <person name="Cho A."/>
            <person name="Jang H."/>
            <person name="Shin C.-H."/>
            <person name="Yu H.-J."/>
            <person name="Mun J.-H."/>
        </authorList>
    </citation>
    <scope>NUCLEOTIDE SEQUENCE [LARGE SCALE GENOMIC DNA]</scope>
    <source>
        <strain evidence="4">cv. Jeju island</strain>
        <tissue evidence="3">Leaf</tissue>
    </source>
</reference>
<feature type="signal peptide" evidence="2">
    <location>
        <begin position="1"/>
        <end position="28"/>
    </location>
</feature>
<dbReference type="Proteomes" id="UP000250321">
    <property type="component" value="Unassembled WGS sequence"/>
</dbReference>
<organism evidence="3 4">
    <name type="scientific">Prunus yedoensis var. nudiflora</name>
    <dbReference type="NCBI Taxonomy" id="2094558"/>
    <lineage>
        <taxon>Eukaryota</taxon>
        <taxon>Viridiplantae</taxon>
        <taxon>Streptophyta</taxon>
        <taxon>Embryophyta</taxon>
        <taxon>Tracheophyta</taxon>
        <taxon>Spermatophyta</taxon>
        <taxon>Magnoliopsida</taxon>
        <taxon>eudicotyledons</taxon>
        <taxon>Gunneridae</taxon>
        <taxon>Pentapetalae</taxon>
        <taxon>rosids</taxon>
        <taxon>fabids</taxon>
        <taxon>Rosales</taxon>
        <taxon>Rosaceae</taxon>
        <taxon>Amygdaloideae</taxon>
        <taxon>Amygdaleae</taxon>
        <taxon>Prunus</taxon>
    </lineage>
</organism>
<dbReference type="OrthoDB" id="1192199at2759"/>
<dbReference type="GO" id="GO:0010089">
    <property type="term" value="P:xylem development"/>
    <property type="evidence" value="ECO:0007669"/>
    <property type="project" value="InterPro"/>
</dbReference>
<evidence type="ECO:0000313" key="3">
    <source>
        <dbReference type="EMBL" id="PQP97566.1"/>
    </source>
</evidence>
<gene>
    <name evidence="3" type="ORF">Pyn_01912</name>
</gene>
<protein>
    <submittedName>
        <fullName evidence="3">Uncharacterized protein</fullName>
    </submittedName>
</protein>
<evidence type="ECO:0000256" key="2">
    <source>
        <dbReference type="SAM" id="SignalP"/>
    </source>
</evidence>
<dbReference type="PANTHER" id="PTHR35301">
    <property type="entry name" value="CLAVATA3/ESR (CLE)-RELATED PROTEIN 41-RELATED"/>
    <property type="match status" value="1"/>
</dbReference>